<dbReference type="PROSITE" id="PS50206">
    <property type="entry name" value="RHODANESE_3"/>
    <property type="match status" value="1"/>
</dbReference>
<gene>
    <name evidence="2" type="ORF">SAMN04488008_101683</name>
</gene>
<sequence>MEIIIAATKTCQHRLILEKVLQAAWLPYKVIYSEEHPEFFEKHHLKHSPLLLVDDKIESVGMPEIDKINELKARIKDISERRTSTRDENHMIPKNIGTEPGLVEVDVTWGSIQSITAAQQVHTVGELEVYNHHNKSWPIIDARKPNTSGSVTIPGSINIPYTELVERMDELDINNPSIFFCNGPQCPQSSTAIKDLLDAGCPANRILYYRGGMHDWITLGLPVQQI</sequence>
<dbReference type="CDD" id="cd00158">
    <property type="entry name" value="RHOD"/>
    <property type="match status" value="1"/>
</dbReference>
<dbReference type="Pfam" id="PF00581">
    <property type="entry name" value="Rhodanese"/>
    <property type="match status" value="1"/>
</dbReference>
<dbReference type="InterPro" id="IPR036873">
    <property type="entry name" value="Rhodanese-like_dom_sf"/>
</dbReference>
<dbReference type="SUPFAM" id="SSF52821">
    <property type="entry name" value="Rhodanese/Cell cycle control phosphatase"/>
    <property type="match status" value="1"/>
</dbReference>
<accession>A0A1H7HWP7</accession>
<proteinExistence type="predicted"/>
<feature type="domain" description="Rhodanese" evidence="1">
    <location>
        <begin position="133"/>
        <end position="225"/>
    </location>
</feature>
<evidence type="ECO:0000313" key="2">
    <source>
        <dbReference type="EMBL" id="SEK54564.1"/>
    </source>
</evidence>
<dbReference type="Gene3D" id="3.40.250.10">
    <property type="entry name" value="Rhodanese-like domain"/>
    <property type="match status" value="1"/>
</dbReference>
<evidence type="ECO:0000313" key="3">
    <source>
        <dbReference type="Proteomes" id="UP000198990"/>
    </source>
</evidence>
<dbReference type="Proteomes" id="UP000198990">
    <property type="component" value="Unassembled WGS sequence"/>
</dbReference>
<keyword evidence="3" id="KW-1185">Reference proteome</keyword>
<dbReference type="RefSeq" id="WP_091619824.1">
    <property type="nucleotide sequence ID" value="NZ_FNZN01000001.1"/>
</dbReference>
<name>A0A1H7HWP7_9FLAO</name>
<reference evidence="3" key="1">
    <citation type="submission" date="2016-10" db="EMBL/GenBank/DDBJ databases">
        <authorList>
            <person name="Varghese N."/>
            <person name="Submissions S."/>
        </authorList>
    </citation>
    <scope>NUCLEOTIDE SEQUENCE [LARGE SCALE GENOMIC DNA]</scope>
    <source>
        <strain evidence="3">DSM 16471</strain>
    </source>
</reference>
<keyword evidence="2" id="KW-0808">Transferase</keyword>
<dbReference type="InterPro" id="IPR001763">
    <property type="entry name" value="Rhodanese-like_dom"/>
</dbReference>
<dbReference type="OrthoDB" id="9792592at2"/>
<organism evidence="2 3">
    <name type="scientific">Maribacter orientalis</name>
    <dbReference type="NCBI Taxonomy" id="228957"/>
    <lineage>
        <taxon>Bacteria</taxon>
        <taxon>Pseudomonadati</taxon>
        <taxon>Bacteroidota</taxon>
        <taxon>Flavobacteriia</taxon>
        <taxon>Flavobacteriales</taxon>
        <taxon>Flavobacteriaceae</taxon>
        <taxon>Maribacter</taxon>
    </lineage>
</organism>
<dbReference type="GO" id="GO:0016740">
    <property type="term" value="F:transferase activity"/>
    <property type="evidence" value="ECO:0007669"/>
    <property type="project" value="UniProtKB-KW"/>
</dbReference>
<dbReference type="SMART" id="SM00450">
    <property type="entry name" value="RHOD"/>
    <property type="match status" value="1"/>
</dbReference>
<dbReference type="AlphaFoldDB" id="A0A1H7HWP7"/>
<protein>
    <submittedName>
        <fullName evidence="2">Rhodanese-related sulfurtransferase</fullName>
    </submittedName>
</protein>
<evidence type="ECO:0000259" key="1">
    <source>
        <dbReference type="PROSITE" id="PS50206"/>
    </source>
</evidence>
<dbReference type="STRING" id="228957.SAMN04488008_101683"/>
<dbReference type="EMBL" id="FNZN01000001">
    <property type="protein sequence ID" value="SEK54564.1"/>
    <property type="molecule type" value="Genomic_DNA"/>
</dbReference>